<dbReference type="Pfam" id="PF01464">
    <property type="entry name" value="SLT"/>
    <property type="match status" value="1"/>
</dbReference>
<dbReference type="EMBL" id="JABANE010000033">
    <property type="protein sequence ID" value="NME68979.1"/>
    <property type="molecule type" value="Genomic_DNA"/>
</dbReference>
<comment type="caution">
    <text evidence="3">The sequence shown here is derived from an EMBL/GenBank/DDBJ whole genome shotgun (WGS) entry which is preliminary data.</text>
</comment>
<evidence type="ECO:0000313" key="3">
    <source>
        <dbReference type="EMBL" id="NME68979.1"/>
    </source>
</evidence>
<accession>A0A7X9RUQ1</accession>
<evidence type="ECO:0000313" key="4">
    <source>
        <dbReference type="Proteomes" id="UP000576082"/>
    </source>
</evidence>
<feature type="domain" description="Transglycosylase SLT" evidence="2">
    <location>
        <begin position="73"/>
        <end position="180"/>
    </location>
</feature>
<sequence length="271" mass="31099">MQTKLSSLLIILLLTFQSIASFAQIPNSFVLLGSNVELTTKGKAKVLLKYNSLKRDESNYRLLKARCVKYFPAIESELKKQGVPAEFVFLPLLESQLDGEATSNATPPAVGFWQLKSFTAEDKGLIINNKIDERKDIRKSSMAGALYLSKNNYYLSSWFYTLISYHDGLSGAKSFIKKNKLNYFSQVVIDENTHPYVIHFISYYFAFKDVLKKQPKSITKISNAQLEYDKALNQRKIKNYDESINLLVKVIEKYCNVLKKRYSFFSELISI</sequence>
<protein>
    <submittedName>
        <fullName evidence="3">Lytic transglycosylase domain-containing protein</fullName>
    </submittedName>
</protein>
<feature type="chain" id="PRO_5030837756" evidence="1">
    <location>
        <begin position="24"/>
        <end position="271"/>
    </location>
</feature>
<evidence type="ECO:0000256" key="1">
    <source>
        <dbReference type="SAM" id="SignalP"/>
    </source>
</evidence>
<dbReference type="RefSeq" id="WP_169657266.1">
    <property type="nucleotide sequence ID" value="NZ_JABANE010000033.1"/>
</dbReference>
<feature type="signal peptide" evidence="1">
    <location>
        <begin position="1"/>
        <end position="23"/>
    </location>
</feature>
<dbReference type="Proteomes" id="UP000576082">
    <property type="component" value="Unassembled WGS sequence"/>
</dbReference>
<keyword evidence="1" id="KW-0732">Signal</keyword>
<dbReference type="AlphaFoldDB" id="A0A7X9RUQ1"/>
<dbReference type="Gene3D" id="1.10.530.10">
    <property type="match status" value="1"/>
</dbReference>
<keyword evidence="4" id="KW-1185">Reference proteome</keyword>
<organism evidence="3 4">
    <name type="scientific">Flammeovirga aprica JL-4</name>
    <dbReference type="NCBI Taxonomy" id="694437"/>
    <lineage>
        <taxon>Bacteria</taxon>
        <taxon>Pseudomonadati</taxon>
        <taxon>Bacteroidota</taxon>
        <taxon>Cytophagia</taxon>
        <taxon>Cytophagales</taxon>
        <taxon>Flammeovirgaceae</taxon>
        <taxon>Flammeovirga</taxon>
    </lineage>
</organism>
<proteinExistence type="predicted"/>
<dbReference type="InterPro" id="IPR023346">
    <property type="entry name" value="Lysozyme-like_dom_sf"/>
</dbReference>
<dbReference type="InterPro" id="IPR008258">
    <property type="entry name" value="Transglycosylase_SLT_dom_1"/>
</dbReference>
<gene>
    <name evidence="3" type="ORF">HHU12_13480</name>
</gene>
<evidence type="ECO:0000259" key="2">
    <source>
        <dbReference type="Pfam" id="PF01464"/>
    </source>
</evidence>
<dbReference type="SUPFAM" id="SSF53955">
    <property type="entry name" value="Lysozyme-like"/>
    <property type="match status" value="1"/>
</dbReference>
<reference evidence="3 4" key="1">
    <citation type="submission" date="2020-04" db="EMBL/GenBank/DDBJ databases">
        <title>Flammeovirga sp. SR4, a novel species isolated from seawater.</title>
        <authorList>
            <person name="Wang X."/>
        </authorList>
    </citation>
    <scope>NUCLEOTIDE SEQUENCE [LARGE SCALE GENOMIC DNA]</scope>
    <source>
        <strain evidence="3 4">ATCC 23126</strain>
    </source>
</reference>
<name>A0A7X9RUQ1_9BACT</name>